<organism evidence="5 6">
    <name type="scientific">Tetrapisispora phaffii (strain ATCC 24235 / CBS 4417 / NBRC 1672 / NRRL Y-8282 / UCD 70-5)</name>
    <name type="common">Yeast</name>
    <name type="synonym">Fabospora phaffii</name>
    <dbReference type="NCBI Taxonomy" id="1071381"/>
    <lineage>
        <taxon>Eukaryota</taxon>
        <taxon>Fungi</taxon>
        <taxon>Dikarya</taxon>
        <taxon>Ascomycota</taxon>
        <taxon>Saccharomycotina</taxon>
        <taxon>Saccharomycetes</taxon>
        <taxon>Saccharomycetales</taxon>
        <taxon>Saccharomycetaceae</taxon>
        <taxon>Tetrapisispora</taxon>
    </lineage>
</organism>
<comment type="similarity">
    <text evidence="4">Belongs to the AIM11 family.</text>
</comment>
<dbReference type="eggNOG" id="ENOG502SAK0">
    <property type="taxonomic scope" value="Eukaryota"/>
</dbReference>
<keyword evidence="1 4" id="KW-0812">Transmembrane</keyword>
<protein>
    <recommendedName>
        <fullName evidence="4">Altered inheritance of mitochondria protein 11</fullName>
    </recommendedName>
</protein>
<dbReference type="Proteomes" id="UP000005666">
    <property type="component" value="Chromosome 5"/>
</dbReference>
<gene>
    <name evidence="5" type="primary">TPHA0E00950</name>
    <name evidence="4" type="synonym">AIM11</name>
    <name evidence="5" type="ordered locus">TPHA_0E00950</name>
</gene>
<dbReference type="PANTHER" id="PTHR39136">
    <property type="entry name" value="ALTERED INHERITANCE OF MITOCHONDRIA PROTEIN 11"/>
    <property type="match status" value="1"/>
</dbReference>
<accession>G8BTG1</accession>
<evidence type="ECO:0000256" key="2">
    <source>
        <dbReference type="ARBA" id="ARBA00022989"/>
    </source>
</evidence>
<dbReference type="KEGG" id="tpf:TPHA_0E00950"/>
<keyword evidence="3 4" id="KW-0472">Membrane</keyword>
<evidence type="ECO:0000313" key="5">
    <source>
        <dbReference type="EMBL" id="CCE63189.1"/>
    </source>
</evidence>
<evidence type="ECO:0000256" key="4">
    <source>
        <dbReference type="RuleBase" id="RU367098"/>
    </source>
</evidence>
<dbReference type="OMA" id="CWIWDIS"/>
<keyword evidence="6" id="KW-1185">Reference proteome</keyword>
<evidence type="ECO:0000313" key="6">
    <source>
        <dbReference type="Proteomes" id="UP000005666"/>
    </source>
</evidence>
<dbReference type="RefSeq" id="XP_003685623.1">
    <property type="nucleotide sequence ID" value="XM_003685575.1"/>
</dbReference>
<dbReference type="GeneID" id="11531225"/>
<dbReference type="HOGENOM" id="CLU_118700_0_0_1"/>
<dbReference type="OrthoDB" id="4088121at2759"/>
<comment type="subcellular location">
    <subcellularLocation>
        <location evidence="4">Membrane</location>
        <topology evidence="4">Multi-pass membrane protein</topology>
    </subcellularLocation>
</comment>
<dbReference type="PANTHER" id="PTHR39136:SF1">
    <property type="entry name" value="ALTERED INHERITANCE OF MITOCHONDRIA PROTEIN 11"/>
    <property type="match status" value="1"/>
</dbReference>
<keyword evidence="2 4" id="KW-1133">Transmembrane helix</keyword>
<name>G8BTG1_TETPH</name>
<feature type="transmembrane region" description="Helical" evidence="4">
    <location>
        <begin position="69"/>
        <end position="95"/>
    </location>
</feature>
<sequence>MTFKTRELSVLSEEYTSRRRTQMLRFLGATTFTLISFRYFKKALISRQYRPNMFQLNNRPPPVAAQNEAMAALTIATSITISLFSMAITGSCWIYDISSVQELRYALRNTLVPSSEEASNDNMDQETSDAIEQLKLAFSKK</sequence>
<dbReference type="InterPro" id="IPR038814">
    <property type="entry name" value="AIM11"/>
</dbReference>
<evidence type="ECO:0000256" key="3">
    <source>
        <dbReference type="ARBA" id="ARBA00023136"/>
    </source>
</evidence>
<dbReference type="STRING" id="1071381.G8BTG1"/>
<evidence type="ECO:0000256" key="1">
    <source>
        <dbReference type="ARBA" id="ARBA00022692"/>
    </source>
</evidence>
<reference evidence="5 6" key="1">
    <citation type="journal article" date="2011" name="Proc. Natl. Acad. Sci. U.S.A.">
        <title>Evolutionary erosion of yeast sex chromosomes by mating-type switching accidents.</title>
        <authorList>
            <person name="Gordon J.L."/>
            <person name="Armisen D."/>
            <person name="Proux-Wera E."/>
            <person name="Oheigeartaigh S.S."/>
            <person name="Byrne K.P."/>
            <person name="Wolfe K.H."/>
        </authorList>
    </citation>
    <scope>NUCLEOTIDE SEQUENCE [LARGE SCALE GENOMIC DNA]</scope>
    <source>
        <strain evidence="6">ATCC 24235 / CBS 4417 / NBRC 1672 / NRRL Y-8282 / UCD 70-5</strain>
    </source>
</reference>
<dbReference type="EMBL" id="HE612860">
    <property type="protein sequence ID" value="CCE63189.1"/>
    <property type="molecule type" value="Genomic_DNA"/>
</dbReference>
<dbReference type="GO" id="GO:0016020">
    <property type="term" value="C:membrane"/>
    <property type="evidence" value="ECO:0007669"/>
    <property type="project" value="UniProtKB-SubCell"/>
</dbReference>
<proteinExistence type="inferred from homology"/>
<dbReference type="GO" id="GO:0005739">
    <property type="term" value="C:mitochondrion"/>
    <property type="evidence" value="ECO:0007669"/>
    <property type="project" value="TreeGrafter"/>
</dbReference>
<feature type="transmembrane region" description="Helical" evidence="4">
    <location>
        <begin position="23"/>
        <end position="40"/>
    </location>
</feature>
<dbReference type="AlphaFoldDB" id="G8BTG1"/>